<feature type="domain" description="Aminoacyl-transfer RNA synthetases class-II family profile" evidence="7">
    <location>
        <begin position="350"/>
        <end position="676"/>
    </location>
</feature>
<evidence type="ECO:0000256" key="1">
    <source>
        <dbReference type="ARBA" id="ARBA00008226"/>
    </source>
</evidence>
<dbReference type="AlphaFoldDB" id="A0A7H4L1C1"/>
<dbReference type="InterPro" id="IPR015807">
    <property type="entry name" value="His-tRNA-ligase"/>
</dbReference>
<comment type="similarity">
    <text evidence="1">Belongs to the class-II aminoacyl-tRNA synthetase family.</text>
</comment>
<dbReference type="CDD" id="cd00773">
    <property type="entry name" value="HisRS-like_core"/>
    <property type="match status" value="1"/>
</dbReference>
<dbReference type="InterPro" id="IPR041715">
    <property type="entry name" value="HisRS-like_core"/>
</dbReference>
<dbReference type="GO" id="GO:0006427">
    <property type="term" value="P:histidyl-tRNA aminoacylation"/>
    <property type="evidence" value="ECO:0007669"/>
    <property type="project" value="InterPro"/>
</dbReference>
<dbReference type="PANTHER" id="PTHR11476:SF7">
    <property type="entry name" value="HISTIDINE--TRNA LIGASE"/>
    <property type="match status" value="1"/>
</dbReference>
<evidence type="ECO:0000256" key="5">
    <source>
        <dbReference type="ARBA" id="ARBA00022917"/>
    </source>
</evidence>
<dbReference type="Gene3D" id="3.30.930.10">
    <property type="entry name" value="Bira Bifunctional Protein, Domain 2"/>
    <property type="match status" value="1"/>
</dbReference>
<comment type="catalytic activity">
    <reaction evidence="6">
        <text>tRNA(His) + L-histidine + ATP = L-histidyl-tRNA(His) + AMP + diphosphate + H(+)</text>
        <dbReference type="Rhea" id="RHEA:17313"/>
        <dbReference type="Rhea" id="RHEA-COMP:9665"/>
        <dbReference type="Rhea" id="RHEA-COMP:9689"/>
        <dbReference type="ChEBI" id="CHEBI:15378"/>
        <dbReference type="ChEBI" id="CHEBI:30616"/>
        <dbReference type="ChEBI" id="CHEBI:33019"/>
        <dbReference type="ChEBI" id="CHEBI:57595"/>
        <dbReference type="ChEBI" id="CHEBI:78442"/>
        <dbReference type="ChEBI" id="CHEBI:78527"/>
        <dbReference type="ChEBI" id="CHEBI:456215"/>
        <dbReference type="EC" id="6.1.1.21"/>
    </reaction>
</comment>
<evidence type="ECO:0000256" key="3">
    <source>
        <dbReference type="ARBA" id="ARBA00022741"/>
    </source>
</evidence>
<evidence type="ECO:0000256" key="4">
    <source>
        <dbReference type="ARBA" id="ARBA00022840"/>
    </source>
</evidence>
<evidence type="ECO:0000256" key="6">
    <source>
        <dbReference type="ARBA" id="ARBA00047639"/>
    </source>
</evidence>
<evidence type="ECO:0000313" key="8">
    <source>
        <dbReference type="EMBL" id="SOH55389.1"/>
    </source>
</evidence>
<keyword evidence="3" id="KW-0547">Nucleotide-binding</keyword>
<dbReference type="PROSITE" id="PS50862">
    <property type="entry name" value="AA_TRNA_LIGASE_II"/>
    <property type="match status" value="1"/>
</dbReference>
<sequence>MATVLASPVPKLDEVRSILLTKTTWQLPQDLKEKADGFKVVSLDHLKKLPMSQCLEIFSPVHRVALISAAAHLAVPAPQIAQTLINIFNELPGPAYNATAEFNNSPYDFTPGKPITDANFSNFLKQLYPDASKETVEILEQPYVSAAQVLLLVATMEMVSDYALIATVLDAEFKGAALLSSETFSRETAPQFVSIVAQRIFDIALNSKNLRKKGSDILSNVPKLFAPIFAAVAQLRTAVAKPQHFFDKFTLFSYTSGIVYSTNEICKYLGKEVNATVENATQLLASAAFAMISSLAPKVQEMIEKKRLTVGTISKEIAVNVAENGPAALSTMAFYQPPAGKKVLPKEAVGCIDLLPKQMKVREEVIKLVTSIFKRHGAVSIDTPVFELRSVLTEKYGEESKLIYNLEDQGGELLSLRYDLTVPFARFVATHGITKIRRYHIAKVYRRDKPAIERGRFREFYQCDFDIAGTSGPMIADAEVISIVSELLSAIGKLCQLDNFNYSIRVSHRQLLSAMTKVAGVPDEKFKTVCSSVDKLDKLPWADVARELVDVKGLFQAAADKLAEFVSIQGRPMDVLAALRQKADFVAVAGKVLDEMEILFGYLEAIGCLDKINFDLSLARGLDYYTGVIYEAGTTSGEVGSIAGGGRYDGLIGMFSGKPVPAVGVSLGIERIFALIEKLKSGQEVKEADTEVYVAGIFSDYTKKRFELASKFWELGIATEIFPKAVPDIKTQLQAAEQVGAKVFVLFAPDELAKGVVKIREITPKGVKREPIERVVPEADLVQETIKLLEDVKKL</sequence>
<dbReference type="HAMAP" id="MF_00127">
    <property type="entry name" value="His_tRNA_synth"/>
    <property type="match status" value="1"/>
</dbReference>
<reference evidence="8" key="1">
    <citation type="submission" date="2017-10" db="EMBL/GenBank/DDBJ databases">
        <authorList>
            <consortium name="Urmite Genomes"/>
        </authorList>
    </citation>
    <scope>NUCLEOTIDE SEQUENCE</scope>
    <source>
        <strain evidence="8">NIH4</strain>
    </source>
</reference>
<dbReference type="SUPFAM" id="SSF55681">
    <property type="entry name" value="Class II aaRS and biotin synthetases"/>
    <property type="match status" value="1"/>
</dbReference>
<keyword evidence="4" id="KW-0067">ATP-binding</keyword>
<dbReference type="GO" id="GO:0004821">
    <property type="term" value="F:histidine-tRNA ligase activity"/>
    <property type="evidence" value="ECO:0007669"/>
    <property type="project" value="UniProtKB-EC"/>
</dbReference>
<keyword evidence="5" id="KW-0648">Protein biosynthesis</keyword>
<protein>
    <recommendedName>
        <fullName evidence="2">histidine--tRNA ligase</fullName>
        <ecNumber evidence="2">6.1.1.21</ecNumber>
    </recommendedName>
</protein>
<dbReference type="Pfam" id="PF13393">
    <property type="entry name" value="tRNA-synt_His"/>
    <property type="match status" value="1"/>
</dbReference>
<dbReference type="InterPro" id="IPR006195">
    <property type="entry name" value="aa-tRNA-synth_II"/>
</dbReference>
<dbReference type="GO" id="GO:0005524">
    <property type="term" value="F:ATP binding"/>
    <property type="evidence" value="ECO:0007669"/>
    <property type="project" value="UniProtKB-KW"/>
</dbReference>
<dbReference type="GO" id="GO:0003723">
    <property type="term" value="F:RNA binding"/>
    <property type="evidence" value="ECO:0007669"/>
    <property type="project" value="TreeGrafter"/>
</dbReference>
<proteinExistence type="inferred from homology"/>
<dbReference type="InterPro" id="IPR036621">
    <property type="entry name" value="Anticodon-bd_dom_sf"/>
</dbReference>
<keyword evidence="8" id="KW-0436">Ligase</keyword>
<evidence type="ECO:0000256" key="2">
    <source>
        <dbReference type="ARBA" id="ARBA00012815"/>
    </source>
</evidence>
<dbReference type="GO" id="GO:0005739">
    <property type="term" value="C:mitochondrion"/>
    <property type="evidence" value="ECO:0007669"/>
    <property type="project" value="TreeGrafter"/>
</dbReference>
<dbReference type="Gene3D" id="3.40.50.800">
    <property type="entry name" value="Anticodon-binding domain"/>
    <property type="match status" value="1"/>
</dbReference>
<name>A0A7H4L1C1_9EUKA</name>
<accession>A0A7H4L1C1</accession>
<keyword evidence="8" id="KW-0030">Aminoacyl-tRNA synthetase</keyword>
<dbReference type="PANTHER" id="PTHR11476">
    <property type="entry name" value="HISTIDYL-TRNA SYNTHETASE"/>
    <property type="match status" value="1"/>
</dbReference>
<evidence type="ECO:0000259" key="7">
    <source>
        <dbReference type="PROSITE" id="PS50862"/>
    </source>
</evidence>
<dbReference type="InterPro" id="IPR045864">
    <property type="entry name" value="aa-tRNA-synth_II/BPL/LPL"/>
</dbReference>
<dbReference type="GO" id="GO:0032543">
    <property type="term" value="P:mitochondrial translation"/>
    <property type="evidence" value="ECO:0007669"/>
    <property type="project" value="TreeGrafter"/>
</dbReference>
<dbReference type="EC" id="6.1.1.21" evidence="2"/>
<dbReference type="NCBIfam" id="TIGR00442">
    <property type="entry name" value="hisS"/>
    <property type="match status" value="1"/>
</dbReference>
<dbReference type="FunFam" id="3.40.50.800:FF:000012">
    <property type="entry name" value="Histidine--tRNA ligase, cytoplasmic"/>
    <property type="match status" value="1"/>
</dbReference>
<organism evidence="8">
    <name type="scientific">Trichomonas tenax</name>
    <dbReference type="NCBI Taxonomy" id="43075"/>
    <lineage>
        <taxon>Eukaryota</taxon>
        <taxon>Metamonada</taxon>
        <taxon>Parabasalia</taxon>
        <taxon>Trichomonadida</taxon>
        <taxon>Trichomonadidae</taxon>
        <taxon>Trichomonas</taxon>
    </lineage>
</organism>
<gene>
    <name evidence="8" type="primary">HIST</name>
</gene>
<dbReference type="EMBL" id="LT934476">
    <property type="protein sequence ID" value="SOH55389.1"/>
    <property type="molecule type" value="Genomic_DNA"/>
</dbReference>
<dbReference type="GO" id="GO:0005829">
    <property type="term" value="C:cytosol"/>
    <property type="evidence" value="ECO:0007669"/>
    <property type="project" value="TreeGrafter"/>
</dbReference>
<dbReference type="SUPFAM" id="SSF52954">
    <property type="entry name" value="Class II aaRS ABD-related"/>
    <property type="match status" value="1"/>
</dbReference>
<dbReference type="FunFam" id="3.30.930.10:FF:000092">
    <property type="entry name" value="Histidyl-tRNA synthetase putative"/>
    <property type="match status" value="1"/>
</dbReference>